<dbReference type="AlphaFoldDB" id="A0A196SA53"/>
<dbReference type="OrthoDB" id="74703at2759"/>
<protein>
    <submittedName>
        <fullName evidence="2">Uncharacterized protein</fullName>
    </submittedName>
</protein>
<organism evidence="2 3">
    <name type="scientific">Blastocystis sp. subtype 1 (strain ATCC 50177 / NandII)</name>
    <dbReference type="NCBI Taxonomy" id="478820"/>
    <lineage>
        <taxon>Eukaryota</taxon>
        <taxon>Sar</taxon>
        <taxon>Stramenopiles</taxon>
        <taxon>Bigyra</taxon>
        <taxon>Opalozoa</taxon>
        <taxon>Opalinata</taxon>
        <taxon>Blastocystidae</taxon>
        <taxon>Blastocystis</taxon>
    </lineage>
</organism>
<sequence length="189" mass="21887">MVTKESSSKKDKGSNQKVAKVNTEKNYRYRGTVRIPTRYSFPEGCIKKHEVVKRVLVRWNYCMKWPDDSKLPADLKEQREKLQEDKHYMELPGFPGVFVCIHGGDIGQIADTRDMKTAPTVNNLLKYNCHQLKSMWTTAIKEQMKALTEAEGERACTMPYLRDELKLAEDFDAAKAEKEFKKYKNAPFA</sequence>
<evidence type="ECO:0000256" key="1">
    <source>
        <dbReference type="SAM" id="MobiDB-lite"/>
    </source>
</evidence>
<evidence type="ECO:0000313" key="3">
    <source>
        <dbReference type="Proteomes" id="UP000078348"/>
    </source>
</evidence>
<proteinExistence type="predicted"/>
<keyword evidence="3" id="KW-1185">Reference proteome</keyword>
<feature type="compositionally biased region" description="Basic and acidic residues" evidence="1">
    <location>
        <begin position="1"/>
        <end position="14"/>
    </location>
</feature>
<feature type="region of interest" description="Disordered" evidence="1">
    <location>
        <begin position="1"/>
        <end position="23"/>
    </location>
</feature>
<dbReference type="EMBL" id="LXWW01000486">
    <property type="protein sequence ID" value="OAO12977.1"/>
    <property type="molecule type" value="Genomic_DNA"/>
</dbReference>
<accession>A0A196SA53</accession>
<gene>
    <name evidence="2" type="ORF">AV274_5351</name>
</gene>
<name>A0A196SA53_BLAHN</name>
<dbReference type="Proteomes" id="UP000078348">
    <property type="component" value="Unassembled WGS sequence"/>
</dbReference>
<reference evidence="2 3" key="1">
    <citation type="submission" date="2016-05" db="EMBL/GenBank/DDBJ databases">
        <title>Nuclear genome of Blastocystis sp. subtype 1 NandII.</title>
        <authorList>
            <person name="Gentekaki E."/>
            <person name="Curtis B."/>
            <person name="Stairs C."/>
            <person name="Eme L."/>
            <person name="Herman E."/>
            <person name="Klimes V."/>
            <person name="Arias M.C."/>
            <person name="Elias M."/>
            <person name="Hilliou F."/>
            <person name="Klute M."/>
            <person name="Malik S.-B."/>
            <person name="Pightling A."/>
            <person name="Rachubinski R."/>
            <person name="Salas D."/>
            <person name="Schlacht A."/>
            <person name="Suga H."/>
            <person name="Archibald J."/>
            <person name="Ball S.G."/>
            <person name="Clark G."/>
            <person name="Dacks J."/>
            <person name="Van Der Giezen M."/>
            <person name="Tsaousis A."/>
            <person name="Roger A."/>
        </authorList>
    </citation>
    <scope>NUCLEOTIDE SEQUENCE [LARGE SCALE GENOMIC DNA]</scope>
    <source>
        <strain evidence="3">ATCC 50177 / NandII</strain>
    </source>
</reference>
<evidence type="ECO:0000313" key="2">
    <source>
        <dbReference type="EMBL" id="OAO12977.1"/>
    </source>
</evidence>
<comment type="caution">
    <text evidence="2">The sequence shown here is derived from an EMBL/GenBank/DDBJ whole genome shotgun (WGS) entry which is preliminary data.</text>
</comment>